<dbReference type="Proteomes" id="UP000184212">
    <property type="component" value="Unassembled WGS sequence"/>
</dbReference>
<keyword evidence="2" id="KW-1003">Cell membrane</keyword>
<keyword evidence="4 7" id="KW-1133">Transmembrane helix</keyword>
<sequence length="284" mass="32514">MTTASNHEIDLLELLLKGVRIIRDNFWLILAFFIVGSALGSAYYYSSTKVYESSMVISSEILTESYSKQLVASLNRFRQEDNFHALAQQLNISEAVAEEIALLTIKSPYSNEDEVGKENDRKYLLVTVEVYSLDILDELQKSLINYFENNDYVKIRVAQKKSDYRQLIDRSEQEIKDLEELKTKINNGQLFQNAKGSIVFDLTQISTKILEISKQKLELQDELELVNSVHVIDGFKRFETPIRPKLNLNLIAGSFVGIAFVGLLLAFKSVRKLLRMEEESRKAA</sequence>
<dbReference type="EMBL" id="FQWQ01000001">
    <property type="protein sequence ID" value="SHG92528.1"/>
    <property type="molecule type" value="Genomic_DNA"/>
</dbReference>
<reference evidence="9 10" key="1">
    <citation type="submission" date="2016-11" db="EMBL/GenBank/DDBJ databases">
        <authorList>
            <person name="Jaros S."/>
            <person name="Januszkiewicz K."/>
            <person name="Wedrychowicz H."/>
        </authorList>
    </citation>
    <scope>NUCLEOTIDE SEQUENCE [LARGE SCALE GENOMIC DNA]</scope>
    <source>
        <strain evidence="9 10">DSM 24574</strain>
    </source>
</reference>
<dbReference type="AlphaFoldDB" id="A0A1M5NSU7"/>
<evidence type="ECO:0000256" key="1">
    <source>
        <dbReference type="ARBA" id="ARBA00004651"/>
    </source>
</evidence>
<dbReference type="STRING" id="947013.SAMN04488109_2496"/>
<comment type="subcellular location">
    <subcellularLocation>
        <location evidence="1">Cell membrane</location>
        <topology evidence="1">Multi-pass membrane protein</topology>
    </subcellularLocation>
</comment>
<feature type="domain" description="Polysaccharide chain length determinant N-terminal" evidence="8">
    <location>
        <begin position="8"/>
        <end position="64"/>
    </location>
</feature>
<feature type="transmembrane region" description="Helical" evidence="7">
    <location>
        <begin position="246"/>
        <end position="267"/>
    </location>
</feature>
<keyword evidence="5 7" id="KW-0472">Membrane</keyword>
<keyword evidence="3 7" id="KW-0812">Transmembrane</keyword>
<dbReference type="RefSeq" id="WP_073134107.1">
    <property type="nucleotide sequence ID" value="NZ_FQWQ01000001.1"/>
</dbReference>
<evidence type="ECO:0000313" key="9">
    <source>
        <dbReference type="EMBL" id="SHG92528.1"/>
    </source>
</evidence>
<organism evidence="9 10">
    <name type="scientific">Chryseolinea serpens</name>
    <dbReference type="NCBI Taxonomy" id="947013"/>
    <lineage>
        <taxon>Bacteria</taxon>
        <taxon>Pseudomonadati</taxon>
        <taxon>Bacteroidota</taxon>
        <taxon>Cytophagia</taxon>
        <taxon>Cytophagales</taxon>
        <taxon>Fulvivirgaceae</taxon>
        <taxon>Chryseolinea</taxon>
    </lineage>
</organism>
<evidence type="ECO:0000256" key="5">
    <source>
        <dbReference type="ARBA" id="ARBA00023136"/>
    </source>
</evidence>
<evidence type="ECO:0000256" key="4">
    <source>
        <dbReference type="ARBA" id="ARBA00022989"/>
    </source>
</evidence>
<name>A0A1M5NSU7_9BACT</name>
<keyword evidence="10" id="KW-1185">Reference proteome</keyword>
<dbReference type="InterPro" id="IPR003856">
    <property type="entry name" value="LPS_length_determ_N"/>
</dbReference>
<evidence type="ECO:0000259" key="8">
    <source>
        <dbReference type="Pfam" id="PF02706"/>
    </source>
</evidence>
<dbReference type="OrthoDB" id="979555at2"/>
<keyword evidence="6" id="KW-0175">Coiled coil</keyword>
<protein>
    <submittedName>
        <fullName evidence="9">Chain length determinant protein</fullName>
    </submittedName>
</protein>
<accession>A0A1M5NSU7</accession>
<evidence type="ECO:0000256" key="7">
    <source>
        <dbReference type="SAM" id="Phobius"/>
    </source>
</evidence>
<evidence type="ECO:0000256" key="6">
    <source>
        <dbReference type="SAM" id="Coils"/>
    </source>
</evidence>
<proteinExistence type="predicted"/>
<dbReference type="Pfam" id="PF02706">
    <property type="entry name" value="Wzz"/>
    <property type="match status" value="1"/>
</dbReference>
<evidence type="ECO:0000313" key="10">
    <source>
        <dbReference type="Proteomes" id="UP000184212"/>
    </source>
</evidence>
<feature type="coiled-coil region" evidence="6">
    <location>
        <begin position="161"/>
        <end position="188"/>
    </location>
</feature>
<evidence type="ECO:0000256" key="3">
    <source>
        <dbReference type="ARBA" id="ARBA00022692"/>
    </source>
</evidence>
<evidence type="ECO:0000256" key="2">
    <source>
        <dbReference type="ARBA" id="ARBA00022475"/>
    </source>
</evidence>
<dbReference type="GO" id="GO:0005886">
    <property type="term" value="C:plasma membrane"/>
    <property type="evidence" value="ECO:0007669"/>
    <property type="project" value="UniProtKB-SubCell"/>
</dbReference>
<feature type="transmembrane region" description="Helical" evidence="7">
    <location>
        <begin position="26"/>
        <end position="45"/>
    </location>
</feature>
<gene>
    <name evidence="9" type="ORF">SAMN04488109_2496</name>
</gene>